<keyword evidence="3" id="KW-1185">Reference proteome</keyword>
<organism evidence="2 3">
    <name type="scientific">Obba rivulosa</name>
    <dbReference type="NCBI Taxonomy" id="1052685"/>
    <lineage>
        <taxon>Eukaryota</taxon>
        <taxon>Fungi</taxon>
        <taxon>Dikarya</taxon>
        <taxon>Basidiomycota</taxon>
        <taxon>Agaricomycotina</taxon>
        <taxon>Agaricomycetes</taxon>
        <taxon>Polyporales</taxon>
        <taxon>Gelatoporiaceae</taxon>
        <taxon>Obba</taxon>
    </lineage>
</organism>
<dbReference type="InterPro" id="IPR052523">
    <property type="entry name" value="Trichothecene_AcTrans"/>
</dbReference>
<dbReference type="AlphaFoldDB" id="A0A8E2AZV8"/>
<evidence type="ECO:0000259" key="1">
    <source>
        <dbReference type="PROSITE" id="PS51186"/>
    </source>
</evidence>
<dbReference type="PANTHER" id="PTHR42791">
    <property type="entry name" value="GNAT FAMILY ACETYLTRANSFERASE"/>
    <property type="match status" value="1"/>
</dbReference>
<evidence type="ECO:0000313" key="3">
    <source>
        <dbReference type="Proteomes" id="UP000250043"/>
    </source>
</evidence>
<dbReference type="PANTHER" id="PTHR42791:SF14">
    <property type="entry name" value="N-ACETYLTRANSFERASE DOMAIN-CONTAINING PROTEIN"/>
    <property type="match status" value="1"/>
</dbReference>
<protein>
    <recommendedName>
        <fullName evidence="1">N-acetyltransferase domain-containing protein</fullName>
    </recommendedName>
</protein>
<dbReference type="GO" id="GO:0016747">
    <property type="term" value="F:acyltransferase activity, transferring groups other than amino-acyl groups"/>
    <property type="evidence" value="ECO:0007669"/>
    <property type="project" value="InterPro"/>
</dbReference>
<dbReference type="InterPro" id="IPR016181">
    <property type="entry name" value="Acyl_CoA_acyltransferase"/>
</dbReference>
<dbReference type="InterPro" id="IPR000182">
    <property type="entry name" value="GNAT_dom"/>
</dbReference>
<dbReference type="PROSITE" id="PS51186">
    <property type="entry name" value="GNAT"/>
    <property type="match status" value="1"/>
</dbReference>
<dbReference type="EMBL" id="KV722373">
    <property type="protein sequence ID" value="OCH92164.1"/>
    <property type="molecule type" value="Genomic_DNA"/>
</dbReference>
<dbReference type="Gene3D" id="3.40.630.30">
    <property type="match status" value="1"/>
</dbReference>
<dbReference type="OrthoDB" id="2744543at2759"/>
<proteinExistence type="predicted"/>
<gene>
    <name evidence="2" type="ORF">OBBRIDRAFT_469984</name>
</gene>
<name>A0A8E2AZV8_9APHY</name>
<dbReference type="Pfam" id="PF00583">
    <property type="entry name" value="Acetyltransf_1"/>
    <property type="match status" value="1"/>
</dbReference>
<dbReference type="SUPFAM" id="SSF55729">
    <property type="entry name" value="Acyl-CoA N-acyltransferases (Nat)"/>
    <property type="match status" value="1"/>
</dbReference>
<feature type="domain" description="N-acetyltransferase" evidence="1">
    <location>
        <begin position="84"/>
        <end position="229"/>
    </location>
</feature>
<reference evidence="2 3" key="1">
    <citation type="submission" date="2016-07" db="EMBL/GenBank/DDBJ databases">
        <title>Draft genome of the white-rot fungus Obba rivulosa 3A-2.</title>
        <authorList>
            <consortium name="DOE Joint Genome Institute"/>
            <person name="Miettinen O."/>
            <person name="Riley R."/>
            <person name="Acob R."/>
            <person name="Barry K."/>
            <person name="Cullen D."/>
            <person name="De Vries R."/>
            <person name="Hainaut M."/>
            <person name="Hatakka A."/>
            <person name="Henrissat B."/>
            <person name="Hilden K."/>
            <person name="Kuo R."/>
            <person name="Labutti K."/>
            <person name="Lipzen A."/>
            <person name="Makela M.R."/>
            <person name="Sandor L."/>
            <person name="Spatafora J.W."/>
            <person name="Grigoriev I.V."/>
            <person name="Hibbett D.S."/>
        </authorList>
    </citation>
    <scope>NUCLEOTIDE SEQUENCE [LARGE SCALE GENOMIC DNA]</scope>
    <source>
        <strain evidence="2 3">3A-2</strain>
    </source>
</reference>
<dbReference type="Proteomes" id="UP000250043">
    <property type="component" value="Unassembled WGS sequence"/>
</dbReference>
<evidence type="ECO:0000313" key="2">
    <source>
        <dbReference type="EMBL" id="OCH92164.1"/>
    </source>
</evidence>
<accession>A0A8E2AZV8</accession>
<sequence length="243" mass="27114">MEGVEGNLRLYEPELLRYKHIPKATKSTMAASEDDPLNKYILNTPDAHKARFLRRRQKVWFFLNFTSYVRKKQIFTVNGGDAIVNYDPAPNGGDVRNPLNRLLDQISIAMMDSLKIFDAPEQRKRKAELKSKHETVIKEVLGDAVKDMVALGSLATAPSKQRLGYGTMLVRVVTALADSQGRHTVLTSSNIANTGFYEGCGFHTVGEVLMGEGNPTWDGPPVILRVMVRPPAQPQFGQVDEKM</sequence>